<name>G0PCA2_CAEBE</name>
<dbReference type="InParanoid" id="G0PCA2"/>
<dbReference type="SUPFAM" id="SSF52799">
    <property type="entry name" value="(Phosphotyrosine protein) phosphatases II"/>
    <property type="match status" value="1"/>
</dbReference>
<dbReference type="PANTHER" id="PTHR46163:SF9">
    <property type="entry name" value="PROTEIN-TYROSINE PHOSPHATASE"/>
    <property type="match status" value="1"/>
</dbReference>
<dbReference type="InterPro" id="IPR000242">
    <property type="entry name" value="PTP_cat"/>
</dbReference>
<feature type="compositionally biased region" description="Basic and acidic residues" evidence="1">
    <location>
        <begin position="209"/>
        <end position="220"/>
    </location>
</feature>
<gene>
    <name evidence="3" type="ORF">CAEBREN_01402</name>
</gene>
<dbReference type="STRING" id="135651.G0PCA2"/>
<dbReference type="Proteomes" id="UP000008068">
    <property type="component" value="Unassembled WGS sequence"/>
</dbReference>
<dbReference type="PROSITE" id="PS50055">
    <property type="entry name" value="TYR_PHOSPHATASE_PTP"/>
    <property type="match status" value="1"/>
</dbReference>
<feature type="compositionally biased region" description="Low complexity" evidence="1">
    <location>
        <begin position="164"/>
        <end position="196"/>
    </location>
</feature>
<dbReference type="PANTHER" id="PTHR46163">
    <property type="entry name" value="TYROSINE-PROTEIN PHOSPHATASE-RELATED"/>
    <property type="match status" value="1"/>
</dbReference>
<dbReference type="eggNOG" id="KOG0789">
    <property type="taxonomic scope" value="Eukaryota"/>
</dbReference>
<dbReference type="GO" id="GO:0004725">
    <property type="term" value="F:protein tyrosine phosphatase activity"/>
    <property type="evidence" value="ECO:0007669"/>
    <property type="project" value="InterPro"/>
</dbReference>
<evidence type="ECO:0000313" key="4">
    <source>
        <dbReference type="Proteomes" id="UP000008068"/>
    </source>
</evidence>
<feature type="region of interest" description="Disordered" evidence="1">
    <location>
        <begin position="1"/>
        <end position="236"/>
    </location>
</feature>
<accession>G0PCA2</accession>
<organism evidence="4">
    <name type="scientific">Caenorhabditis brenneri</name>
    <name type="common">Nematode worm</name>
    <dbReference type="NCBI Taxonomy" id="135651"/>
    <lineage>
        <taxon>Eukaryota</taxon>
        <taxon>Metazoa</taxon>
        <taxon>Ecdysozoa</taxon>
        <taxon>Nematoda</taxon>
        <taxon>Chromadorea</taxon>
        <taxon>Rhabditida</taxon>
        <taxon>Rhabditina</taxon>
        <taxon>Rhabditomorpha</taxon>
        <taxon>Rhabditoidea</taxon>
        <taxon>Rhabditidae</taxon>
        <taxon>Peloderinae</taxon>
        <taxon>Caenorhabditis</taxon>
    </lineage>
</organism>
<proteinExistence type="predicted"/>
<evidence type="ECO:0000259" key="2">
    <source>
        <dbReference type="PROSITE" id="PS50055"/>
    </source>
</evidence>
<feature type="compositionally biased region" description="Polar residues" evidence="1">
    <location>
        <begin position="105"/>
        <end position="114"/>
    </location>
</feature>
<dbReference type="Pfam" id="PF00102">
    <property type="entry name" value="Y_phosphatase"/>
    <property type="match status" value="1"/>
</dbReference>
<dbReference type="InterPro" id="IPR052782">
    <property type="entry name" value="Oocyte-zygote_transition_reg"/>
</dbReference>
<feature type="compositionally biased region" description="Pro residues" evidence="1">
    <location>
        <begin position="153"/>
        <end position="163"/>
    </location>
</feature>
<protein>
    <recommendedName>
        <fullName evidence="2">Tyrosine-protein phosphatase domain-containing protein</fullName>
    </recommendedName>
</protein>
<dbReference type="HOGENOM" id="CLU_075901_0_0_1"/>
<feature type="compositionally biased region" description="Pro residues" evidence="1">
    <location>
        <begin position="120"/>
        <end position="137"/>
    </location>
</feature>
<feature type="domain" description="Tyrosine-protein phosphatase" evidence="2">
    <location>
        <begin position="209"/>
        <end position="296"/>
    </location>
</feature>
<dbReference type="InterPro" id="IPR029021">
    <property type="entry name" value="Prot-tyrosine_phosphatase-like"/>
</dbReference>
<evidence type="ECO:0000256" key="1">
    <source>
        <dbReference type="SAM" id="MobiDB-lite"/>
    </source>
</evidence>
<sequence>MPPKAKKSPGGKKKSRASKRPSQTNLVSVDNGGRGRKTERSVMQTLEQEETTSNDPVAAPKRSTAQPPQPIPPAQATNGKQKDMGTRTVMLPPPPPPPAMPVVPQATQIPTQGSVAAPQAVPPPNAMPPAPRPPQPPVQGSQMPQTNPQVQQPMPPVPRPPPGVVNQSLASPSPSAAQVAPKAAMMMPQPVVTAPQPISPSPQPGPEAPIRKLSREKDDGSVDCAETSDKNSGPNPRRFICTQAPLNGTIEDFWKMVIVSGLEYIVMLCELVEKGKPKSAEYFPVKLGDTMKIGKLCTITKESSVDDYDQVLAGCGEK</sequence>
<dbReference type="PRINTS" id="PR01217">
    <property type="entry name" value="PRICHEXTENSN"/>
</dbReference>
<keyword evidence="4" id="KW-1185">Reference proteome</keyword>
<dbReference type="Gene3D" id="3.90.190.10">
    <property type="entry name" value="Protein tyrosine phosphatase superfamily"/>
    <property type="match status" value="1"/>
</dbReference>
<feature type="compositionally biased region" description="Pro residues" evidence="1">
    <location>
        <begin position="91"/>
        <end position="101"/>
    </location>
</feature>
<dbReference type="AlphaFoldDB" id="G0PCA2"/>
<reference evidence="4" key="1">
    <citation type="submission" date="2011-07" db="EMBL/GenBank/DDBJ databases">
        <authorList>
            <consortium name="Caenorhabditis brenneri Sequencing and Analysis Consortium"/>
            <person name="Wilson R.K."/>
        </authorList>
    </citation>
    <scope>NUCLEOTIDE SEQUENCE [LARGE SCALE GENOMIC DNA]</scope>
    <source>
        <strain evidence="4">PB2801</strain>
    </source>
</reference>
<evidence type="ECO:0000313" key="3">
    <source>
        <dbReference type="EMBL" id="EGT51061.1"/>
    </source>
</evidence>
<dbReference type="OrthoDB" id="5870053at2759"/>
<feature type="compositionally biased region" description="Pro residues" evidence="1">
    <location>
        <begin position="197"/>
        <end position="207"/>
    </location>
</feature>
<feature type="compositionally biased region" description="Basic residues" evidence="1">
    <location>
        <begin position="1"/>
        <end position="19"/>
    </location>
</feature>
<feature type="compositionally biased region" description="Low complexity" evidence="1">
    <location>
        <begin position="138"/>
        <end position="152"/>
    </location>
</feature>
<dbReference type="EMBL" id="GL380238">
    <property type="protein sequence ID" value="EGT51061.1"/>
    <property type="molecule type" value="Genomic_DNA"/>
</dbReference>